<gene>
    <name evidence="2" type="ORF">SAMN02745193_00339</name>
</gene>
<organism evidence="2 3">
    <name type="scientific">Erythrobacter sanguineus</name>
    <dbReference type="NCBI Taxonomy" id="198312"/>
    <lineage>
        <taxon>Bacteria</taxon>
        <taxon>Pseudomonadati</taxon>
        <taxon>Pseudomonadota</taxon>
        <taxon>Alphaproteobacteria</taxon>
        <taxon>Sphingomonadales</taxon>
        <taxon>Erythrobacteraceae</taxon>
        <taxon>Erythrobacter/Porphyrobacter group</taxon>
        <taxon>Erythrobacter</taxon>
    </lineage>
</organism>
<dbReference type="InterPro" id="IPR009875">
    <property type="entry name" value="PilZ_domain"/>
</dbReference>
<reference evidence="3" key="1">
    <citation type="submission" date="2016-12" db="EMBL/GenBank/DDBJ databases">
        <authorList>
            <person name="Varghese N."/>
            <person name="Submissions S."/>
        </authorList>
    </citation>
    <scope>NUCLEOTIDE SEQUENCE [LARGE SCALE GENOMIC DNA]</scope>
    <source>
        <strain evidence="3">DSM 11032</strain>
    </source>
</reference>
<evidence type="ECO:0000313" key="2">
    <source>
        <dbReference type="EMBL" id="SHN49445.1"/>
    </source>
</evidence>
<dbReference type="STRING" id="198312.SAMN02745193_00339"/>
<accession>A0A1M7RT27</accession>
<dbReference type="Proteomes" id="UP000184391">
    <property type="component" value="Unassembled WGS sequence"/>
</dbReference>
<dbReference type="AlphaFoldDB" id="A0A1M7RT27"/>
<protein>
    <submittedName>
        <fullName evidence="2">PilZ domain-containing protein</fullName>
    </submittedName>
</protein>
<dbReference type="SUPFAM" id="SSF141371">
    <property type="entry name" value="PilZ domain-like"/>
    <property type="match status" value="1"/>
</dbReference>
<dbReference type="Pfam" id="PF07238">
    <property type="entry name" value="PilZ"/>
    <property type="match status" value="1"/>
</dbReference>
<proteinExistence type="predicted"/>
<sequence length="112" mass="12147">MGMNLQTIPRASQRRSLSLMVKSRVRSRVVFVDLVDISEGGCKIRGKAGFAQLGDRVTMKVAGVNAPLGTIAWIEGPMAGVAFEGMMHPAMLDHLCEQTGASRAEPRQHRSI</sequence>
<name>A0A1M7RT27_9SPHN</name>
<dbReference type="GO" id="GO:0035438">
    <property type="term" value="F:cyclic-di-GMP binding"/>
    <property type="evidence" value="ECO:0007669"/>
    <property type="project" value="InterPro"/>
</dbReference>
<evidence type="ECO:0000259" key="1">
    <source>
        <dbReference type="Pfam" id="PF07238"/>
    </source>
</evidence>
<dbReference type="EMBL" id="FRDF01000002">
    <property type="protein sequence ID" value="SHN49445.1"/>
    <property type="molecule type" value="Genomic_DNA"/>
</dbReference>
<keyword evidence="3" id="KW-1185">Reference proteome</keyword>
<evidence type="ECO:0000313" key="3">
    <source>
        <dbReference type="Proteomes" id="UP000184391"/>
    </source>
</evidence>
<feature type="domain" description="PilZ" evidence="1">
    <location>
        <begin position="10"/>
        <end position="86"/>
    </location>
</feature>